<organism evidence="1 2">
    <name type="scientific">Durusdinium trenchii</name>
    <dbReference type="NCBI Taxonomy" id="1381693"/>
    <lineage>
        <taxon>Eukaryota</taxon>
        <taxon>Sar</taxon>
        <taxon>Alveolata</taxon>
        <taxon>Dinophyceae</taxon>
        <taxon>Suessiales</taxon>
        <taxon>Symbiodiniaceae</taxon>
        <taxon>Durusdinium</taxon>
    </lineage>
</organism>
<accession>A0ABP0HCV4</accession>
<proteinExistence type="predicted"/>
<evidence type="ECO:0000313" key="2">
    <source>
        <dbReference type="Proteomes" id="UP001642484"/>
    </source>
</evidence>
<dbReference type="Proteomes" id="UP001642484">
    <property type="component" value="Unassembled WGS sequence"/>
</dbReference>
<comment type="caution">
    <text evidence="1">The sequence shown here is derived from an EMBL/GenBank/DDBJ whole genome shotgun (WGS) entry which is preliminary data.</text>
</comment>
<evidence type="ECO:0000313" key="1">
    <source>
        <dbReference type="EMBL" id="CAK8987578.1"/>
    </source>
</evidence>
<dbReference type="EMBL" id="CAXAMN010000303">
    <property type="protein sequence ID" value="CAK8987578.1"/>
    <property type="molecule type" value="Genomic_DNA"/>
</dbReference>
<reference evidence="1 2" key="1">
    <citation type="submission" date="2024-02" db="EMBL/GenBank/DDBJ databases">
        <authorList>
            <person name="Chen Y."/>
            <person name="Shah S."/>
            <person name="Dougan E. K."/>
            <person name="Thang M."/>
            <person name="Chan C."/>
        </authorList>
    </citation>
    <scope>NUCLEOTIDE SEQUENCE [LARGE SCALE GENOMIC DNA]</scope>
</reference>
<sequence length="100" mass="10932">MKPYLIRVVNRLCHKPQVSNLVASAICAPATQASALSFNMVKQGSCAKTLDALGIEPPNRKLLSAALRKAAENTANVQFVEVRSEMMIKREHAASQGRQR</sequence>
<gene>
    <name evidence="1" type="ORF">CCMP2556_LOCUS925</name>
</gene>
<protein>
    <submittedName>
        <fullName evidence="1">Uncharacterized protein</fullName>
    </submittedName>
</protein>
<keyword evidence="2" id="KW-1185">Reference proteome</keyword>
<name>A0ABP0HCV4_9DINO</name>